<dbReference type="EMBL" id="VMRX01000042">
    <property type="protein sequence ID" value="TVT31411.1"/>
    <property type="molecule type" value="Genomic_DNA"/>
</dbReference>
<organism evidence="1 2">
    <name type="scientific">Marinobacter vinifirmus</name>
    <dbReference type="NCBI Taxonomy" id="355591"/>
    <lineage>
        <taxon>Bacteria</taxon>
        <taxon>Pseudomonadati</taxon>
        <taxon>Pseudomonadota</taxon>
        <taxon>Gammaproteobacteria</taxon>
        <taxon>Pseudomonadales</taxon>
        <taxon>Marinobacteraceae</taxon>
        <taxon>Marinobacter</taxon>
    </lineage>
</organism>
<reference evidence="1 2" key="1">
    <citation type="submission" date="2019-07" db="EMBL/GenBank/DDBJ databases">
        <title>The pathways for chlorine oxyanion respiration interact through the shared metabolite chlorate.</title>
        <authorList>
            <person name="Barnum T.P."/>
            <person name="Cheng Y."/>
            <person name="Hill K.A."/>
            <person name="Lucas L.N."/>
            <person name="Carlson H.K."/>
            <person name="Coates J.D."/>
        </authorList>
    </citation>
    <scope>NUCLEOTIDE SEQUENCE [LARGE SCALE GENOMIC DNA]</scope>
    <source>
        <strain evidence="1">UCB</strain>
    </source>
</reference>
<name>A0A558B4H8_9GAMM</name>
<dbReference type="Proteomes" id="UP000319142">
    <property type="component" value="Unassembled WGS sequence"/>
</dbReference>
<evidence type="ECO:0000313" key="2">
    <source>
        <dbReference type="Proteomes" id="UP000319142"/>
    </source>
</evidence>
<comment type="caution">
    <text evidence="1">The sequence shown here is derived from an EMBL/GenBank/DDBJ whole genome shotgun (WGS) entry which is preliminary data.</text>
</comment>
<dbReference type="RefSeq" id="WP_273134665.1">
    <property type="nucleotide sequence ID" value="NZ_VMRX01000042.1"/>
</dbReference>
<evidence type="ECO:0000313" key="1">
    <source>
        <dbReference type="EMBL" id="TVT31411.1"/>
    </source>
</evidence>
<accession>A0A558B4H8</accession>
<proteinExistence type="predicted"/>
<sequence>MRKHRTPEQWQALVNQQRDSGLSASKFCKQENIGYASFCNWRKRLSDQAAGDSADSGEAGFLDLSSLMGAAQSGPGWNIVLSLGNGVELRLSQNGVVAPTKPDTTLFV</sequence>
<protein>
    <submittedName>
        <fullName evidence="1">IS66 family insertion sequence element accessory protein TnpB</fullName>
    </submittedName>
</protein>
<dbReference type="NCBIfam" id="NF047593">
    <property type="entry name" value="IS66_ISAeme5_TnpA"/>
    <property type="match status" value="1"/>
</dbReference>
<gene>
    <name evidence="1" type="ORF">FHK81_15125</name>
</gene>
<dbReference type="AlphaFoldDB" id="A0A558B4H8"/>